<evidence type="ECO:0000259" key="3">
    <source>
        <dbReference type="PROSITE" id="PS51462"/>
    </source>
</evidence>
<dbReference type="STRING" id="269670.SAMN02982927_01845"/>
<evidence type="ECO:0000313" key="5">
    <source>
        <dbReference type="Proteomes" id="UP000198752"/>
    </source>
</evidence>
<keyword evidence="2" id="KW-0378">Hydrolase</keyword>
<proteinExistence type="predicted"/>
<dbReference type="InterPro" id="IPR059176">
    <property type="entry name" value="UDP-X_N"/>
</dbReference>
<dbReference type="Proteomes" id="UP000198752">
    <property type="component" value="Unassembled WGS sequence"/>
</dbReference>
<dbReference type="PANTHER" id="PTHR43046:SF16">
    <property type="entry name" value="ADP-RIBOSE PYROPHOSPHATASE YJHB-RELATED"/>
    <property type="match status" value="1"/>
</dbReference>
<organism evidence="4 5">
    <name type="scientific">Sporolactobacillus nakayamae</name>
    <dbReference type="NCBI Taxonomy" id="269670"/>
    <lineage>
        <taxon>Bacteria</taxon>
        <taxon>Bacillati</taxon>
        <taxon>Bacillota</taxon>
        <taxon>Bacilli</taxon>
        <taxon>Bacillales</taxon>
        <taxon>Sporolactobacillaceae</taxon>
        <taxon>Sporolactobacillus</taxon>
    </lineage>
</organism>
<dbReference type="InterPro" id="IPR015797">
    <property type="entry name" value="NUDIX_hydrolase-like_dom_sf"/>
</dbReference>
<dbReference type="Pfam" id="PF00293">
    <property type="entry name" value="NUDIX"/>
    <property type="match status" value="1"/>
</dbReference>
<keyword evidence="5" id="KW-1185">Reference proteome</keyword>
<dbReference type="SUPFAM" id="SSF55811">
    <property type="entry name" value="Nudix"/>
    <property type="match status" value="1"/>
</dbReference>
<dbReference type="RefSeq" id="WP_093672240.1">
    <property type="nucleotide sequence ID" value="NZ_FOOY01000011.1"/>
</dbReference>
<dbReference type="OrthoDB" id="9804442at2"/>
<comment type="cofactor">
    <cofactor evidence="1">
        <name>Mg(2+)</name>
        <dbReference type="ChEBI" id="CHEBI:18420"/>
    </cofactor>
</comment>
<dbReference type="GO" id="GO:0016787">
    <property type="term" value="F:hydrolase activity"/>
    <property type="evidence" value="ECO:0007669"/>
    <property type="project" value="UniProtKB-KW"/>
</dbReference>
<dbReference type="Gene3D" id="6.10.250.1120">
    <property type="match status" value="1"/>
</dbReference>
<dbReference type="PROSITE" id="PS51462">
    <property type="entry name" value="NUDIX"/>
    <property type="match status" value="1"/>
</dbReference>
<dbReference type="CDD" id="cd18889">
    <property type="entry name" value="NUDIX_ADPRase"/>
    <property type="match status" value="1"/>
</dbReference>
<evidence type="ECO:0000256" key="2">
    <source>
        <dbReference type="ARBA" id="ARBA00022801"/>
    </source>
</evidence>
<evidence type="ECO:0000256" key="1">
    <source>
        <dbReference type="ARBA" id="ARBA00001946"/>
    </source>
</evidence>
<dbReference type="Gene3D" id="3.90.79.10">
    <property type="entry name" value="Nucleoside Triphosphate Pyrophosphohydrolase"/>
    <property type="match status" value="1"/>
</dbReference>
<sequence length="213" mass="24272">MNERNSELFKDKPWLSWAMELQALAQTGLAYSKDRFDQERFMRIREIAAEMLSLKTGFSPDHVKEIFCNETGYQTPKLDTRAAIFQHDRILLVRETNGTWSLPGGWVDVDQSIKSNTIKEVKEESGLDVVPIRLIAVQDRNVHNLPVYAYGVCKVFVLCTLIGGQFKKNNETTETGYFGIDELPPLAEEKNTAEQIKMCFKAASDKNWVAAFD</sequence>
<evidence type="ECO:0000313" key="4">
    <source>
        <dbReference type="EMBL" id="SFG48168.1"/>
    </source>
</evidence>
<dbReference type="PANTHER" id="PTHR43046">
    <property type="entry name" value="GDP-MANNOSE MANNOSYL HYDROLASE"/>
    <property type="match status" value="1"/>
</dbReference>
<feature type="domain" description="Nudix hydrolase" evidence="3">
    <location>
        <begin position="75"/>
        <end position="200"/>
    </location>
</feature>
<name>A0A1I2S5S7_9BACL</name>
<dbReference type="AlphaFoldDB" id="A0A1I2S5S7"/>
<accession>A0A1I2S5S7</accession>
<dbReference type="InterPro" id="IPR000086">
    <property type="entry name" value="NUDIX_hydrolase_dom"/>
</dbReference>
<dbReference type="EMBL" id="FOOY01000011">
    <property type="protein sequence ID" value="SFG48168.1"/>
    <property type="molecule type" value="Genomic_DNA"/>
</dbReference>
<dbReference type="Pfam" id="PF12535">
    <property type="entry name" value="Nudix_N"/>
    <property type="match status" value="1"/>
</dbReference>
<reference evidence="5" key="1">
    <citation type="submission" date="2016-10" db="EMBL/GenBank/DDBJ databases">
        <authorList>
            <person name="Varghese N."/>
            <person name="Submissions S."/>
        </authorList>
    </citation>
    <scope>NUCLEOTIDE SEQUENCE [LARGE SCALE GENOMIC DNA]</scope>
    <source>
        <strain evidence="5">ATCC 700379</strain>
    </source>
</reference>
<gene>
    <name evidence="4" type="ORF">SAMN02982927_01845</name>
</gene>
<protein>
    <submittedName>
        <fullName evidence="4">ADP-ribose pyrophosphatase YjhB, NUDIX family</fullName>
    </submittedName>
</protein>